<evidence type="ECO:0000313" key="1">
    <source>
        <dbReference type="EMBL" id="MQL68339.1"/>
    </source>
</evidence>
<dbReference type="AlphaFoldDB" id="A0A843TI84"/>
<proteinExistence type="predicted"/>
<comment type="caution">
    <text evidence="1">The sequence shown here is derived from an EMBL/GenBank/DDBJ whole genome shotgun (WGS) entry which is preliminary data.</text>
</comment>
<evidence type="ECO:0000313" key="2">
    <source>
        <dbReference type="Proteomes" id="UP000652761"/>
    </source>
</evidence>
<sequence>MSKGEKKNTYFWNGHTFLARVVSTHPLLVSTQGYQILRQSHEEMVKCVDTVPSSVDTRPSSKRTQLIGWDSMSTQSQAVSTLVTSPRGPVLQKWDSVSTHSMVRSTHSGNVFTLSPTWTRGTLGILWIGLGSCAHAPQGYFWTHWAINTLLLAIQKKRTPQSLPEKFLWRQDRGLLPILALLVLLQANSHPCKH</sequence>
<gene>
    <name evidence="1" type="ORF">Taro_000630</name>
</gene>
<dbReference type="EMBL" id="NMUH01000012">
    <property type="protein sequence ID" value="MQL68339.1"/>
    <property type="molecule type" value="Genomic_DNA"/>
</dbReference>
<organism evidence="1 2">
    <name type="scientific">Colocasia esculenta</name>
    <name type="common">Wild taro</name>
    <name type="synonym">Arum esculentum</name>
    <dbReference type="NCBI Taxonomy" id="4460"/>
    <lineage>
        <taxon>Eukaryota</taxon>
        <taxon>Viridiplantae</taxon>
        <taxon>Streptophyta</taxon>
        <taxon>Embryophyta</taxon>
        <taxon>Tracheophyta</taxon>
        <taxon>Spermatophyta</taxon>
        <taxon>Magnoliopsida</taxon>
        <taxon>Liliopsida</taxon>
        <taxon>Araceae</taxon>
        <taxon>Aroideae</taxon>
        <taxon>Colocasieae</taxon>
        <taxon>Colocasia</taxon>
    </lineage>
</organism>
<dbReference type="Proteomes" id="UP000652761">
    <property type="component" value="Unassembled WGS sequence"/>
</dbReference>
<name>A0A843TI84_COLES</name>
<reference evidence="1" key="1">
    <citation type="submission" date="2017-07" db="EMBL/GenBank/DDBJ databases">
        <title>Taro Niue Genome Assembly and Annotation.</title>
        <authorList>
            <person name="Atibalentja N."/>
            <person name="Keating K."/>
            <person name="Fields C.J."/>
        </authorList>
    </citation>
    <scope>NUCLEOTIDE SEQUENCE</scope>
    <source>
        <strain evidence="1">Niue_2</strain>
        <tissue evidence="1">Leaf</tissue>
    </source>
</reference>
<protein>
    <submittedName>
        <fullName evidence="1">Uncharacterized protein</fullName>
    </submittedName>
</protein>
<keyword evidence="2" id="KW-1185">Reference proteome</keyword>
<accession>A0A843TI84</accession>